<dbReference type="EMBL" id="KQ459984">
    <property type="protein sequence ID" value="KPJ18887.1"/>
    <property type="molecule type" value="Genomic_DNA"/>
</dbReference>
<dbReference type="InterPro" id="IPR005302">
    <property type="entry name" value="MoCF_Sase_C"/>
</dbReference>
<dbReference type="InParanoid" id="A0A194RMY9"/>
<name>A0A194RMY9_PAPMA</name>
<dbReference type="AlphaFoldDB" id="A0A194RMY9"/>
<dbReference type="KEGG" id="pmac:106720640"/>
<protein>
    <submittedName>
        <fullName evidence="2">Molybdenum cofactor sulfurase</fullName>
    </submittedName>
</protein>
<dbReference type="STRING" id="76193.A0A194RMY9"/>
<dbReference type="PROSITE" id="PS51340">
    <property type="entry name" value="MOSC"/>
    <property type="match status" value="1"/>
</dbReference>
<dbReference type="Proteomes" id="UP000053240">
    <property type="component" value="Unassembled WGS sequence"/>
</dbReference>
<dbReference type="SUPFAM" id="SSF50800">
    <property type="entry name" value="PK beta-barrel domain-like"/>
    <property type="match status" value="1"/>
</dbReference>
<evidence type="ECO:0000313" key="3">
    <source>
        <dbReference type="Proteomes" id="UP000053240"/>
    </source>
</evidence>
<dbReference type="GO" id="GO:0003824">
    <property type="term" value="F:catalytic activity"/>
    <property type="evidence" value="ECO:0007669"/>
    <property type="project" value="InterPro"/>
</dbReference>
<accession>A0A194RMY9</accession>
<keyword evidence="3" id="KW-1185">Reference proteome</keyword>
<evidence type="ECO:0000313" key="2">
    <source>
        <dbReference type="EMBL" id="KPJ18887.1"/>
    </source>
</evidence>
<organism evidence="2 3">
    <name type="scientific">Papilio machaon</name>
    <name type="common">Old World swallowtail butterfly</name>
    <dbReference type="NCBI Taxonomy" id="76193"/>
    <lineage>
        <taxon>Eukaryota</taxon>
        <taxon>Metazoa</taxon>
        <taxon>Ecdysozoa</taxon>
        <taxon>Arthropoda</taxon>
        <taxon>Hexapoda</taxon>
        <taxon>Insecta</taxon>
        <taxon>Pterygota</taxon>
        <taxon>Neoptera</taxon>
        <taxon>Endopterygota</taxon>
        <taxon>Lepidoptera</taxon>
        <taxon>Glossata</taxon>
        <taxon>Ditrysia</taxon>
        <taxon>Papilionoidea</taxon>
        <taxon>Papilionidae</taxon>
        <taxon>Papilioninae</taxon>
        <taxon>Papilio</taxon>
    </lineage>
</organism>
<proteinExistence type="predicted"/>
<reference evidence="2 3" key="1">
    <citation type="journal article" date="2015" name="Nat. Commun.">
        <title>Outbred genome sequencing and CRISPR/Cas9 gene editing in butterflies.</title>
        <authorList>
            <person name="Li X."/>
            <person name="Fan D."/>
            <person name="Zhang W."/>
            <person name="Liu G."/>
            <person name="Zhang L."/>
            <person name="Zhao L."/>
            <person name="Fang X."/>
            <person name="Chen L."/>
            <person name="Dong Y."/>
            <person name="Chen Y."/>
            <person name="Ding Y."/>
            <person name="Zhao R."/>
            <person name="Feng M."/>
            <person name="Zhu Y."/>
            <person name="Feng Y."/>
            <person name="Jiang X."/>
            <person name="Zhu D."/>
            <person name="Xiang H."/>
            <person name="Feng X."/>
            <person name="Li S."/>
            <person name="Wang J."/>
            <person name="Zhang G."/>
            <person name="Kronforst M.R."/>
            <person name="Wang W."/>
        </authorList>
    </citation>
    <scope>NUCLEOTIDE SEQUENCE [LARGE SCALE GENOMIC DNA]</scope>
    <source>
        <strain evidence="2">Ya'a_city_454_Pm</strain>
        <tissue evidence="2">Whole body</tissue>
    </source>
</reference>
<feature type="domain" description="MOSC" evidence="1">
    <location>
        <begin position="1"/>
        <end position="106"/>
    </location>
</feature>
<dbReference type="GO" id="GO:0030151">
    <property type="term" value="F:molybdenum ion binding"/>
    <property type="evidence" value="ECO:0007669"/>
    <property type="project" value="InterPro"/>
</dbReference>
<dbReference type="Pfam" id="PF03473">
    <property type="entry name" value="MOSC"/>
    <property type="match status" value="1"/>
</dbReference>
<gene>
    <name evidence="2" type="ORF">RR48_12398</name>
</gene>
<sequence>MFSASVDNLTDRFRGNLIIDRAVELTEREWHRIIIGKHEFKVDGPCQRCHMICIDQQTGEKTAEPLRTISEQFAGKMRFGIYLSYVGPVNGMKDKALKVKSIVKPMINEDDISR</sequence>
<dbReference type="InterPro" id="IPR011037">
    <property type="entry name" value="Pyrv_Knase-like_insert_dom_sf"/>
</dbReference>
<evidence type="ECO:0000259" key="1">
    <source>
        <dbReference type="PROSITE" id="PS51340"/>
    </source>
</evidence>
<dbReference type="GO" id="GO:0030170">
    <property type="term" value="F:pyridoxal phosphate binding"/>
    <property type="evidence" value="ECO:0007669"/>
    <property type="project" value="InterPro"/>
</dbReference>